<comment type="caution">
    <text evidence="1">The sequence shown here is derived from an EMBL/GenBank/DDBJ whole genome shotgun (WGS) entry which is preliminary data.</text>
</comment>
<protein>
    <submittedName>
        <fullName evidence="1">Uncharacterized protein</fullName>
    </submittedName>
</protein>
<proteinExistence type="predicted"/>
<dbReference type="EMBL" id="FNNO01000002">
    <property type="protein sequence ID" value="SDW40174.1"/>
    <property type="molecule type" value="Genomic_DNA"/>
</dbReference>
<reference evidence="1 2" key="1">
    <citation type="submission" date="2016-10" db="EMBL/GenBank/DDBJ databases">
        <authorList>
            <person name="Varghese N."/>
            <person name="Submissions S."/>
        </authorList>
    </citation>
    <scope>NUCLEOTIDE SEQUENCE [LARGE SCALE GENOMIC DNA]</scope>
    <source>
        <strain evidence="1 2">DSM 25353</strain>
    </source>
</reference>
<name>A0A8X8IDW9_9BACT</name>
<organism evidence="1 2">
    <name type="scientific">Hydrobacter penzbergensis</name>
    <dbReference type="NCBI Taxonomy" id="1235997"/>
    <lineage>
        <taxon>Bacteria</taxon>
        <taxon>Pseudomonadati</taxon>
        <taxon>Bacteroidota</taxon>
        <taxon>Chitinophagia</taxon>
        <taxon>Chitinophagales</taxon>
        <taxon>Chitinophagaceae</taxon>
        <taxon>Hydrobacter</taxon>
    </lineage>
</organism>
<dbReference type="AlphaFoldDB" id="A0A8X8IDW9"/>
<accession>A0A8X8IDW9</accession>
<dbReference type="RefSeq" id="WP_257574695.1">
    <property type="nucleotide sequence ID" value="NZ_FNNO01000002.1"/>
</dbReference>
<dbReference type="Proteomes" id="UP000198711">
    <property type="component" value="Unassembled WGS sequence"/>
</dbReference>
<evidence type="ECO:0000313" key="2">
    <source>
        <dbReference type="Proteomes" id="UP000198711"/>
    </source>
</evidence>
<gene>
    <name evidence="1" type="ORF">SAMN05444410_102213</name>
</gene>
<sequence length="58" mass="6573">MANTMQKRKLGKSGLKVEAIDLFYQHRVDTTVPIENAAANIAIQGERYPEELERRTGN</sequence>
<evidence type="ECO:0000313" key="1">
    <source>
        <dbReference type="EMBL" id="SDW40174.1"/>
    </source>
</evidence>
<keyword evidence="2" id="KW-1185">Reference proteome</keyword>